<dbReference type="AlphaFoldDB" id="A0A1Y2D892"/>
<dbReference type="FunFam" id="1.10.418.40:FF:000005">
    <property type="entry name" value="Autophagy protein Apg6, putative"/>
    <property type="match status" value="1"/>
</dbReference>
<dbReference type="GO" id="GO:0000423">
    <property type="term" value="P:mitophagy"/>
    <property type="evidence" value="ECO:0007669"/>
    <property type="project" value="TreeGrafter"/>
</dbReference>
<evidence type="ECO:0000256" key="2">
    <source>
        <dbReference type="SAM" id="Coils"/>
    </source>
</evidence>
<evidence type="ECO:0000259" key="4">
    <source>
        <dbReference type="Pfam" id="PF04111"/>
    </source>
</evidence>
<proteinExistence type="inferred from homology"/>
<comment type="caution">
    <text evidence="6">The sequence shown here is derived from an EMBL/GenBank/DDBJ whole genome shotgun (WGS) entry which is preliminary data.</text>
</comment>
<protein>
    <submittedName>
        <fullName evidence="6">Autophagy protein Apg6</fullName>
    </submittedName>
</protein>
<dbReference type="Pfam" id="PF04111">
    <property type="entry name" value="APG6"/>
    <property type="match status" value="1"/>
</dbReference>
<dbReference type="Pfam" id="PF17675">
    <property type="entry name" value="APG6_N"/>
    <property type="match status" value="1"/>
</dbReference>
<dbReference type="PANTHER" id="PTHR12768">
    <property type="entry name" value="BECLIN 1"/>
    <property type="match status" value="1"/>
</dbReference>
<accession>A0A1Y2D892</accession>
<evidence type="ECO:0000256" key="1">
    <source>
        <dbReference type="ARBA" id="ARBA00005965"/>
    </source>
</evidence>
<dbReference type="GO" id="GO:0043548">
    <property type="term" value="F:phosphatidylinositol 3-kinase binding"/>
    <property type="evidence" value="ECO:0007669"/>
    <property type="project" value="TreeGrafter"/>
</dbReference>
<dbReference type="InterPro" id="IPR041691">
    <property type="entry name" value="Atg6/beclin_CC"/>
</dbReference>
<feature type="domain" description="Atg6/beclin coiled-coil" evidence="5">
    <location>
        <begin position="146"/>
        <end position="274"/>
    </location>
</feature>
<feature type="region of interest" description="Disordered" evidence="3">
    <location>
        <begin position="88"/>
        <end position="121"/>
    </location>
</feature>
<sequence length="497" mass="55727">MLCQKCRSPLQLDNSLTELNPAAYNLLVAASSQPQPKRTSSARLSYPHDTERRSLYDNISKNGVTSMFKKQGNSHRSDGSFILLTESQVAPPRLTAPKEQTSPRQRRRSSLPLSMGNDGSIAQPHEAERIQKLFEILSARSDVDHPVCVECTDMLVDGLQKRLENSVRERSLYAEYLKQVQANVPSEEDIAATEEALTEARNEEEKAMQLLKTLEKDTNTLDHEIAALEEESRALDVEEEGFWRERNAFATTLSEFQNERDSINARYDHDSQLLTKLQRANVYNDTFSIHHDGNFATINGLRLGRLSTKPVDWPEINAAWGQALLLVVTVADKLGYKFDSYEPLPMGSTSKIIRYDHPSPASSRLGSHRTGPPPAPKKYVLELFSSGDLPLNLLWHRKFDTAMVAFLELVRQLGVFVQQKTQEASDRGEYASPALVLPYKIEGDKIGDDRIGHFSIKLGIANDESWTKACKFALTCCKFLIAHASNVSHVSNERGGN</sequence>
<dbReference type="GO" id="GO:0034271">
    <property type="term" value="C:phosphatidylinositol 3-kinase complex, class III, type I"/>
    <property type="evidence" value="ECO:0007669"/>
    <property type="project" value="TreeGrafter"/>
</dbReference>
<organism evidence="6 7">
    <name type="scientific">Pseudomassariella vexata</name>
    <dbReference type="NCBI Taxonomy" id="1141098"/>
    <lineage>
        <taxon>Eukaryota</taxon>
        <taxon>Fungi</taxon>
        <taxon>Dikarya</taxon>
        <taxon>Ascomycota</taxon>
        <taxon>Pezizomycotina</taxon>
        <taxon>Sordariomycetes</taxon>
        <taxon>Xylariomycetidae</taxon>
        <taxon>Amphisphaeriales</taxon>
        <taxon>Pseudomassariaceae</taxon>
        <taxon>Pseudomassariella</taxon>
    </lineage>
</organism>
<dbReference type="STRING" id="1141098.A0A1Y2D892"/>
<dbReference type="RefSeq" id="XP_040709635.1">
    <property type="nucleotide sequence ID" value="XM_040861521.1"/>
</dbReference>
<evidence type="ECO:0000256" key="3">
    <source>
        <dbReference type="SAM" id="MobiDB-lite"/>
    </source>
</evidence>
<dbReference type="GO" id="GO:0006995">
    <property type="term" value="P:cellular response to nitrogen starvation"/>
    <property type="evidence" value="ECO:0007669"/>
    <property type="project" value="TreeGrafter"/>
</dbReference>
<dbReference type="Gene3D" id="6.10.250.3110">
    <property type="match status" value="1"/>
</dbReference>
<dbReference type="Proteomes" id="UP000193689">
    <property type="component" value="Unassembled WGS sequence"/>
</dbReference>
<dbReference type="EMBL" id="MCFJ01000027">
    <property type="protein sequence ID" value="ORY55488.1"/>
    <property type="molecule type" value="Genomic_DNA"/>
</dbReference>
<dbReference type="PANTHER" id="PTHR12768:SF4">
    <property type="entry name" value="BECLIN-1"/>
    <property type="match status" value="1"/>
</dbReference>
<dbReference type="GeneID" id="63777733"/>
<dbReference type="GO" id="GO:0034272">
    <property type="term" value="C:phosphatidylinositol 3-kinase complex, class III, type II"/>
    <property type="evidence" value="ECO:0007669"/>
    <property type="project" value="TreeGrafter"/>
</dbReference>
<gene>
    <name evidence="6" type="ORF">BCR38DRAFT_452428</name>
</gene>
<feature type="coiled-coil region" evidence="2">
    <location>
        <begin position="190"/>
        <end position="231"/>
    </location>
</feature>
<dbReference type="InterPro" id="IPR038274">
    <property type="entry name" value="Atg6/Beclin_C_sf"/>
</dbReference>
<dbReference type="GO" id="GO:0030674">
    <property type="term" value="F:protein-macromolecule adaptor activity"/>
    <property type="evidence" value="ECO:0007669"/>
    <property type="project" value="TreeGrafter"/>
</dbReference>
<dbReference type="InterPro" id="IPR007243">
    <property type="entry name" value="Atg6/Beclin"/>
</dbReference>
<keyword evidence="7" id="KW-1185">Reference proteome</keyword>
<comment type="similarity">
    <text evidence="1">Belongs to the beclin family.</text>
</comment>
<dbReference type="GO" id="GO:0045324">
    <property type="term" value="P:late endosome to vacuole transport"/>
    <property type="evidence" value="ECO:0007669"/>
    <property type="project" value="TreeGrafter"/>
</dbReference>
<dbReference type="FunCoup" id="A0A1Y2D892">
    <property type="interactions" value="524"/>
</dbReference>
<dbReference type="Gene3D" id="1.10.418.40">
    <property type="entry name" value="Autophagy protein 6/Beclin 1"/>
    <property type="match status" value="1"/>
</dbReference>
<evidence type="ECO:0000259" key="5">
    <source>
        <dbReference type="Pfam" id="PF17675"/>
    </source>
</evidence>
<dbReference type="InParanoid" id="A0A1Y2D892"/>
<keyword evidence="2" id="KW-0175">Coiled coil</keyword>
<evidence type="ECO:0000313" key="7">
    <source>
        <dbReference type="Proteomes" id="UP000193689"/>
    </source>
</evidence>
<dbReference type="OrthoDB" id="20368at2759"/>
<evidence type="ECO:0000313" key="6">
    <source>
        <dbReference type="EMBL" id="ORY55488.1"/>
    </source>
</evidence>
<name>A0A1Y2D892_9PEZI</name>
<reference evidence="6 7" key="1">
    <citation type="submission" date="2016-07" db="EMBL/GenBank/DDBJ databases">
        <title>Pervasive Adenine N6-methylation of Active Genes in Fungi.</title>
        <authorList>
            <consortium name="DOE Joint Genome Institute"/>
            <person name="Mondo S.J."/>
            <person name="Dannebaum R.O."/>
            <person name="Kuo R.C."/>
            <person name="Labutti K."/>
            <person name="Haridas S."/>
            <person name="Kuo A."/>
            <person name="Salamov A."/>
            <person name="Ahrendt S.R."/>
            <person name="Lipzen A."/>
            <person name="Sullivan W."/>
            <person name="Andreopoulos W.B."/>
            <person name="Clum A."/>
            <person name="Lindquist E."/>
            <person name="Daum C."/>
            <person name="Ramamoorthy G.K."/>
            <person name="Gryganskyi A."/>
            <person name="Culley D."/>
            <person name="Magnuson J.K."/>
            <person name="James T.Y."/>
            <person name="O'Malley M.A."/>
            <person name="Stajich J.E."/>
            <person name="Spatafora J.W."/>
            <person name="Visel A."/>
            <person name="Grigoriev I.V."/>
        </authorList>
    </citation>
    <scope>NUCLEOTIDE SEQUENCE [LARGE SCALE GENOMIC DNA]</scope>
    <source>
        <strain evidence="6 7">CBS 129021</strain>
    </source>
</reference>
<dbReference type="GO" id="GO:0000045">
    <property type="term" value="P:autophagosome assembly"/>
    <property type="evidence" value="ECO:0007669"/>
    <property type="project" value="TreeGrafter"/>
</dbReference>
<dbReference type="InterPro" id="IPR040455">
    <property type="entry name" value="Atg6_BARA"/>
</dbReference>
<dbReference type="GO" id="GO:0000407">
    <property type="term" value="C:phagophore assembly site"/>
    <property type="evidence" value="ECO:0007669"/>
    <property type="project" value="TreeGrafter"/>
</dbReference>
<feature type="domain" description="Atg6 BARA" evidence="4">
    <location>
        <begin position="277"/>
        <end position="486"/>
    </location>
</feature>